<dbReference type="InterPro" id="IPR036409">
    <property type="entry name" value="Aldolase_II/adducin_N_sf"/>
</dbReference>
<dbReference type="EMBL" id="JBBPCO010000010">
    <property type="protein sequence ID" value="MEK8090274.1"/>
    <property type="molecule type" value="Genomic_DNA"/>
</dbReference>
<dbReference type="SUPFAM" id="SSF53639">
    <property type="entry name" value="AraD/HMP-PK domain-like"/>
    <property type="match status" value="1"/>
</dbReference>
<keyword evidence="3" id="KW-1185">Reference proteome</keyword>
<gene>
    <name evidence="2" type="ORF">WOB96_10925</name>
</gene>
<protein>
    <submittedName>
        <fullName evidence="2">Class II aldolase/adducin family protein</fullName>
    </submittedName>
</protein>
<sequence length="219" mass="23240">MPQPEDGVIKFELDFEPGPALPASLLCELNDWRQRLFAAGLIGQDAARYGGVGYGNVSMRLPPVHAPMPGAFVVSGTQTGGLPVLTPEHYALVLACQPARNYIRATGPIAPSSEAMTHGMFYAVNDTLQFVMHGHSPLIWGRAADLGIPVTRADVPYGTPAMAEEIARLYADPAARGRGIFAMGGHEDGVIAFAERAAEAGGTLLDSLAAARRLTMRDE</sequence>
<name>A0ABU9D9R8_9PROT</name>
<evidence type="ECO:0000313" key="2">
    <source>
        <dbReference type="EMBL" id="MEK8090274.1"/>
    </source>
</evidence>
<dbReference type="InterPro" id="IPR001303">
    <property type="entry name" value="Aldolase_II/adducin_N"/>
</dbReference>
<proteinExistence type="predicted"/>
<reference evidence="2 3" key="1">
    <citation type="submission" date="2024-04" db="EMBL/GenBank/DDBJ databases">
        <authorList>
            <person name="Abashina T."/>
            <person name="Shaikin A."/>
        </authorList>
    </citation>
    <scope>NUCLEOTIDE SEQUENCE [LARGE SCALE GENOMIC DNA]</scope>
    <source>
        <strain evidence="2 3">AAFK</strain>
    </source>
</reference>
<dbReference type="Proteomes" id="UP001446205">
    <property type="component" value="Unassembled WGS sequence"/>
</dbReference>
<dbReference type="RefSeq" id="WP_341371329.1">
    <property type="nucleotide sequence ID" value="NZ_JBBPCO010000010.1"/>
</dbReference>
<evidence type="ECO:0000259" key="1">
    <source>
        <dbReference type="Pfam" id="PF00596"/>
    </source>
</evidence>
<dbReference type="Gene3D" id="3.40.225.10">
    <property type="entry name" value="Class II aldolase/adducin N-terminal domain"/>
    <property type="match status" value="1"/>
</dbReference>
<evidence type="ECO:0000313" key="3">
    <source>
        <dbReference type="Proteomes" id="UP001446205"/>
    </source>
</evidence>
<comment type="caution">
    <text evidence="2">The sequence shown here is derived from an EMBL/GenBank/DDBJ whole genome shotgun (WGS) entry which is preliminary data.</text>
</comment>
<feature type="domain" description="Class II aldolase/adducin N-terminal" evidence="1">
    <location>
        <begin position="52"/>
        <end position="139"/>
    </location>
</feature>
<dbReference type="Pfam" id="PF00596">
    <property type="entry name" value="Aldolase_II"/>
    <property type="match status" value="1"/>
</dbReference>
<organism evidence="2 3">
    <name type="scientific">Thermithiobacillus plumbiphilus</name>
    <dbReference type="NCBI Taxonomy" id="1729899"/>
    <lineage>
        <taxon>Bacteria</taxon>
        <taxon>Pseudomonadati</taxon>
        <taxon>Pseudomonadota</taxon>
        <taxon>Acidithiobacillia</taxon>
        <taxon>Acidithiobacillales</taxon>
        <taxon>Thermithiobacillaceae</taxon>
        <taxon>Thermithiobacillus</taxon>
    </lineage>
</organism>
<accession>A0ABU9D9R8</accession>